<dbReference type="GO" id="GO:0016491">
    <property type="term" value="F:oxidoreductase activity"/>
    <property type="evidence" value="ECO:0007669"/>
    <property type="project" value="UniProtKB-KW"/>
</dbReference>
<feature type="domain" description="FAD-binding PCMH-type" evidence="5">
    <location>
        <begin position="43"/>
        <end position="209"/>
    </location>
</feature>
<keyword evidence="4" id="KW-0560">Oxidoreductase</keyword>
<proteinExistence type="inferred from homology"/>
<name>A0A9P9FSC9_9HYPO</name>
<evidence type="ECO:0000256" key="4">
    <source>
        <dbReference type="ARBA" id="ARBA00023002"/>
    </source>
</evidence>
<keyword evidence="3" id="KW-0274">FAD</keyword>
<dbReference type="Pfam" id="PF01565">
    <property type="entry name" value="FAD_binding_4"/>
    <property type="match status" value="1"/>
</dbReference>
<dbReference type="InterPro" id="IPR016167">
    <property type="entry name" value="FAD-bd_PCMH_sub1"/>
</dbReference>
<evidence type="ECO:0000313" key="7">
    <source>
        <dbReference type="Proteomes" id="UP000738349"/>
    </source>
</evidence>
<dbReference type="EMBL" id="JAGMUV010000001">
    <property type="protein sequence ID" value="KAH7176223.1"/>
    <property type="molecule type" value="Genomic_DNA"/>
</dbReference>
<dbReference type="SUPFAM" id="SSF56176">
    <property type="entry name" value="FAD-binding/transporter-associated domain-like"/>
    <property type="match status" value="1"/>
</dbReference>
<dbReference type="Gene3D" id="3.30.465.10">
    <property type="match status" value="1"/>
</dbReference>
<keyword evidence="7" id="KW-1185">Reference proteome</keyword>
<comment type="similarity">
    <text evidence="1">Belongs to the oxygen-dependent FAD-linked oxidoreductase family.</text>
</comment>
<organism evidence="6 7">
    <name type="scientific">Dactylonectria macrodidyma</name>
    <dbReference type="NCBI Taxonomy" id="307937"/>
    <lineage>
        <taxon>Eukaryota</taxon>
        <taxon>Fungi</taxon>
        <taxon>Dikarya</taxon>
        <taxon>Ascomycota</taxon>
        <taxon>Pezizomycotina</taxon>
        <taxon>Sordariomycetes</taxon>
        <taxon>Hypocreomycetidae</taxon>
        <taxon>Hypocreales</taxon>
        <taxon>Nectriaceae</taxon>
        <taxon>Dactylonectria</taxon>
    </lineage>
</organism>
<accession>A0A9P9FSC9</accession>
<evidence type="ECO:0000256" key="1">
    <source>
        <dbReference type="ARBA" id="ARBA00005466"/>
    </source>
</evidence>
<evidence type="ECO:0000256" key="3">
    <source>
        <dbReference type="ARBA" id="ARBA00022827"/>
    </source>
</evidence>
<dbReference type="Gene3D" id="3.30.43.10">
    <property type="entry name" value="Uridine Diphospho-n-acetylenolpyruvylglucosamine Reductase, domain 2"/>
    <property type="match status" value="1"/>
</dbReference>
<dbReference type="AlphaFoldDB" id="A0A9P9FSC9"/>
<dbReference type="InterPro" id="IPR016169">
    <property type="entry name" value="FAD-bd_PCMH_sub2"/>
</dbReference>
<comment type="caution">
    <text evidence="6">The sequence shown here is derived from an EMBL/GenBank/DDBJ whole genome shotgun (WGS) entry which is preliminary data.</text>
</comment>
<dbReference type="PANTHER" id="PTHR42973">
    <property type="entry name" value="BINDING OXIDOREDUCTASE, PUTATIVE (AFU_ORTHOLOGUE AFUA_1G17690)-RELATED"/>
    <property type="match status" value="1"/>
</dbReference>
<dbReference type="InterPro" id="IPR050416">
    <property type="entry name" value="FAD-linked_Oxidoreductase"/>
</dbReference>
<evidence type="ECO:0000256" key="2">
    <source>
        <dbReference type="ARBA" id="ARBA00022630"/>
    </source>
</evidence>
<dbReference type="PROSITE" id="PS51387">
    <property type="entry name" value="FAD_PCMH"/>
    <property type="match status" value="1"/>
</dbReference>
<sequence length="473" mass="51965">MATSCQSRQRIVETLFQQYPKIPYAVPHSPDYGALRATFIVDNPAVPIAIARPQNAEDVSVIVSFCVSHGVPFVVRSGGNNLFGKSQVQDALTIDMRDIKYCHVNDGQSYAKVGGGILAGTLVEALSKAGVMTASGMVHFIGYFGWAAYGGYGPFSGNFGYGFEQIIGAKVVNWKGDILDADQELLKGIRGAGGSFGIVVEITIAVRPLTEVLTGFIQYDANNVEATVTSYCRGVQELRATQWPGQLSVAPMFLCTPDGLKLLSHFMWSDDNESVGLEWRERVSKLGETICSAVRKTTILDGMSDFNSTIPLDGRGSVNTINLRSLTDESIAVMATYVQSMPRYVGNGFAIHIAPMPSKTTLQESVFGATEPHYMLEILATPRLEEGLEESRRWEADFIRELLRTESENILPTTYINHTPPGRTTLKQIFGVNFPFVLALKQKYDPNNVFNLAVPFSYIPLTNTEDMPEINEE</sequence>
<keyword evidence="2" id="KW-0285">Flavoprotein</keyword>
<gene>
    <name evidence="6" type="ORF">EDB81DRAFT_635024</name>
</gene>
<evidence type="ECO:0000259" key="5">
    <source>
        <dbReference type="PROSITE" id="PS51387"/>
    </source>
</evidence>
<dbReference type="InterPro" id="IPR006094">
    <property type="entry name" value="Oxid_FAD_bind_N"/>
</dbReference>
<dbReference type="Gene3D" id="3.40.462.20">
    <property type="match status" value="1"/>
</dbReference>
<dbReference type="InterPro" id="IPR036318">
    <property type="entry name" value="FAD-bd_PCMH-like_sf"/>
</dbReference>
<dbReference type="Proteomes" id="UP000738349">
    <property type="component" value="Unassembled WGS sequence"/>
</dbReference>
<evidence type="ECO:0000313" key="6">
    <source>
        <dbReference type="EMBL" id="KAH7176223.1"/>
    </source>
</evidence>
<protein>
    <recommendedName>
        <fullName evidence="5">FAD-binding PCMH-type domain-containing protein</fullName>
    </recommendedName>
</protein>
<dbReference type="OrthoDB" id="407275at2759"/>
<reference evidence="6" key="1">
    <citation type="journal article" date="2021" name="Nat. Commun.">
        <title>Genetic determinants of endophytism in the Arabidopsis root mycobiome.</title>
        <authorList>
            <person name="Mesny F."/>
            <person name="Miyauchi S."/>
            <person name="Thiergart T."/>
            <person name="Pickel B."/>
            <person name="Atanasova L."/>
            <person name="Karlsson M."/>
            <person name="Huettel B."/>
            <person name="Barry K.W."/>
            <person name="Haridas S."/>
            <person name="Chen C."/>
            <person name="Bauer D."/>
            <person name="Andreopoulos W."/>
            <person name="Pangilinan J."/>
            <person name="LaButti K."/>
            <person name="Riley R."/>
            <person name="Lipzen A."/>
            <person name="Clum A."/>
            <person name="Drula E."/>
            <person name="Henrissat B."/>
            <person name="Kohler A."/>
            <person name="Grigoriev I.V."/>
            <person name="Martin F.M."/>
            <person name="Hacquard S."/>
        </authorList>
    </citation>
    <scope>NUCLEOTIDE SEQUENCE</scope>
    <source>
        <strain evidence="6">MPI-CAGE-AT-0147</strain>
    </source>
</reference>
<dbReference type="InterPro" id="IPR016166">
    <property type="entry name" value="FAD-bd_PCMH"/>
</dbReference>
<dbReference type="GO" id="GO:0071949">
    <property type="term" value="F:FAD binding"/>
    <property type="evidence" value="ECO:0007669"/>
    <property type="project" value="InterPro"/>
</dbReference>
<dbReference type="PANTHER" id="PTHR42973:SF7">
    <property type="entry name" value="FAD-BINDING PCMH-TYPE DOMAIN-CONTAINING PROTEIN"/>
    <property type="match status" value="1"/>
</dbReference>